<dbReference type="EMBL" id="KN846995">
    <property type="protein sequence ID" value="KIW89638.1"/>
    <property type="molecule type" value="Genomic_DNA"/>
</dbReference>
<name>A0A0D2H8Q8_CLAB1</name>
<dbReference type="RefSeq" id="XP_016616307.1">
    <property type="nucleotide sequence ID" value="XM_016767515.1"/>
</dbReference>
<dbReference type="GeneID" id="27702722"/>
<sequence>MPTCVVDNFTAYEQGAYVVVAAIGCPEDSFPTANATLARVTTDLREGGDPQECEGVENSTVVCNNGTAGGNGTSGEARLKTTRNRGEASSSQYAYQKIHKGRRYLGVEPADGEHDL</sequence>
<evidence type="ECO:0000256" key="1">
    <source>
        <dbReference type="SAM" id="MobiDB-lite"/>
    </source>
</evidence>
<dbReference type="HOGENOM" id="CLU_2096611_0_0_1"/>
<evidence type="ECO:0000313" key="3">
    <source>
        <dbReference type="Proteomes" id="UP000053789"/>
    </source>
</evidence>
<dbReference type="Proteomes" id="UP000053789">
    <property type="component" value="Unassembled WGS sequence"/>
</dbReference>
<dbReference type="AlphaFoldDB" id="A0A0D2H8Q8"/>
<accession>A0A0D2H8Q8</accession>
<reference evidence="2" key="1">
    <citation type="submission" date="2015-01" db="EMBL/GenBank/DDBJ databases">
        <title>The Genome Sequence of Cladophialophora bantiana CBS 173.52.</title>
        <authorList>
            <consortium name="The Broad Institute Genomics Platform"/>
            <person name="Cuomo C."/>
            <person name="de Hoog S."/>
            <person name="Gorbushina A."/>
            <person name="Stielow B."/>
            <person name="Teixiera M."/>
            <person name="Abouelleil A."/>
            <person name="Chapman S.B."/>
            <person name="Priest M."/>
            <person name="Young S.K."/>
            <person name="Wortman J."/>
            <person name="Nusbaum C."/>
            <person name="Birren B."/>
        </authorList>
    </citation>
    <scope>NUCLEOTIDE SEQUENCE [LARGE SCALE GENOMIC DNA]</scope>
    <source>
        <strain evidence="2">CBS 173.52</strain>
    </source>
</reference>
<feature type="region of interest" description="Disordered" evidence="1">
    <location>
        <begin position="64"/>
        <end position="92"/>
    </location>
</feature>
<evidence type="ECO:0000313" key="2">
    <source>
        <dbReference type="EMBL" id="KIW89638.1"/>
    </source>
</evidence>
<dbReference type="VEuPathDB" id="FungiDB:Z519_09794"/>
<gene>
    <name evidence="2" type="ORF">Z519_09794</name>
</gene>
<keyword evidence="3" id="KW-1185">Reference proteome</keyword>
<proteinExistence type="predicted"/>
<protein>
    <submittedName>
        <fullName evidence="2">Uncharacterized protein</fullName>
    </submittedName>
</protein>
<dbReference type="OrthoDB" id="5412581at2759"/>
<organism evidence="2 3">
    <name type="scientific">Cladophialophora bantiana (strain ATCC 10958 / CBS 173.52 / CDC B-1940 / NIH 8579)</name>
    <name type="common">Xylohypha bantiana</name>
    <dbReference type="NCBI Taxonomy" id="1442370"/>
    <lineage>
        <taxon>Eukaryota</taxon>
        <taxon>Fungi</taxon>
        <taxon>Dikarya</taxon>
        <taxon>Ascomycota</taxon>
        <taxon>Pezizomycotina</taxon>
        <taxon>Eurotiomycetes</taxon>
        <taxon>Chaetothyriomycetidae</taxon>
        <taxon>Chaetothyriales</taxon>
        <taxon>Herpotrichiellaceae</taxon>
        <taxon>Cladophialophora</taxon>
    </lineage>
</organism>